<organism evidence="1">
    <name type="scientific">Halimeda discoidea</name>
    <dbReference type="NCBI Taxonomy" id="118222"/>
    <lineage>
        <taxon>Eukaryota</taxon>
        <taxon>Viridiplantae</taxon>
        <taxon>Chlorophyta</taxon>
        <taxon>core chlorophytes</taxon>
        <taxon>Ulvophyceae</taxon>
        <taxon>TCBD clade</taxon>
        <taxon>Bryopsidales</taxon>
        <taxon>Halimedineae</taxon>
        <taxon>Halimedaceae</taxon>
        <taxon>Halimedeae</taxon>
        <taxon>Halimeda</taxon>
    </lineage>
</organism>
<keyword evidence="1" id="KW-0934">Plastid</keyword>
<protein>
    <submittedName>
        <fullName evidence="1">Uncharacterized protein</fullName>
    </submittedName>
</protein>
<gene>
    <name evidence="1" type="primary">orf165</name>
</gene>
<sequence length="165" mass="19703">MSKLKNLLAFKNKIKQFKAVLYYDGLGRYTGELRTIRFLLNEMYKSADWDVSVHYVFYLDEVFFKFKILSECCLKLEILFFSLEYCGESCGEYWKMFDNSRFFRAIVESLYILLDGVSNKLVLSNPLFDYGSDMHQALREYEEYALRSAFMRECEMNVNMKIENN</sequence>
<accession>A0A1C9JB64</accession>
<geneLocation type="chloroplast" evidence="1"/>
<name>A0A1C9JB64_9CHLO</name>
<reference evidence="1" key="2">
    <citation type="submission" date="2016-08" db="EMBL/GenBank/DDBJ databases">
        <authorList>
            <person name="Seilhamer J.J."/>
        </authorList>
    </citation>
    <scope>NUCLEOTIDE SEQUENCE</scope>
</reference>
<evidence type="ECO:0000313" key="1">
    <source>
        <dbReference type="EMBL" id="AOP19085.1"/>
    </source>
</evidence>
<dbReference type="EMBL" id="KX808496">
    <property type="protein sequence ID" value="AOP19085.1"/>
    <property type="molecule type" value="Genomic_DNA"/>
</dbReference>
<reference evidence="1" key="1">
    <citation type="journal article" date="2016" name="Genome Biol. Evol.">
        <title>Evolutionary Dynamics of Chloroplast Genomes in Low Light: A Case Study of the Endolithic Green Alga Ostreobium quekettii.</title>
        <authorList>
            <person name="R Marcelino V."/>
            <person name="Cremen M.C."/>
            <person name="Jackson C.J."/>
            <person name="Larkum A.A."/>
            <person name="Verbruggen H."/>
        </authorList>
    </citation>
    <scope>NUCLEOTIDE SEQUENCE</scope>
</reference>
<proteinExistence type="predicted"/>
<keyword evidence="1" id="KW-0150">Chloroplast</keyword>
<dbReference type="AlphaFoldDB" id="A0A1C9JB64"/>